<dbReference type="FunCoup" id="B2A7I1">
    <property type="interactions" value="23"/>
</dbReference>
<dbReference type="KEGG" id="nth:Nther_2123"/>
<dbReference type="STRING" id="457570.Nther_2123"/>
<protein>
    <submittedName>
        <fullName evidence="1">Uncharacterized protein</fullName>
    </submittedName>
</protein>
<gene>
    <name evidence="1" type="ordered locus">Nther_2123</name>
</gene>
<evidence type="ECO:0000313" key="1">
    <source>
        <dbReference type="EMBL" id="ACB85690.1"/>
    </source>
</evidence>
<dbReference type="AlphaFoldDB" id="B2A7I1"/>
<dbReference type="HOGENOM" id="CLU_076318_1_1_9"/>
<dbReference type="Proteomes" id="UP000001683">
    <property type="component" value="Chromosome"/>
</dbReference>
<name>B2A7I1_NATTJ</name>
<evidence type="ECO:0000313" key="2">
    <source>
        <dbReference type="Proteomes" id="UP000001683"/>
    </source>
</evidence>
<sequence length="141" mass="15176">MYVVSACLAGINCRFDGKNCYDERVADLVKSGEAIPLCPEVLGGLSIPRTRCEMTTEEGELSVISETGEDRTQEYTLGAEKTVDIAKTIGASQAIMKEESPSCGLRRIYDGSFSNKKITGTGISSKLLLNAGVKVMTEEDL</sequence>
<dbReference type="Pfam" id="PF04463">
    <property type="entry name" value="2-thiour_desulf"/>
    <property type="match status" value="1"/>
</dbReference>
<organism evidence="1 2">
    <name type="scientific">Natranaerobius thermophilus (strain ATCC BAA-1301 / DSM 18059 / JW/NM-WN-LF)</name>
    <dbReference type="NCBI Taxonomy" id="457570"/>
    <lineage>
        <taxon>Bacteria</taxon>
        <taxon>Bacillati</taxon>
        <taxon>Bacillota</taxon>
        <taxon>Clostridia</taxon>
        <taxon>Natranaerobiales</taxon>
        <taxon>Natranaerobiaceae</taxon>
        <taxon>Natranaerobius</taxon>
    </lineage>
</organism>
<dbReference type="PANTHER" id="PTHR30087:SF1">
    <property type="entry name" value="HYPOTHETICAL CYTOSOLIC PROTEIN"/>
    <property type="match status" value="1"/>
</dbReference>
<proteinExistence type="predicted"/>
<keyword evidence="2" id="KW-1185">Reference proteome</keyword>
<dbReference type="eggNOG" id="COG1683">
    <property type="taxonomic scope" value="Bacteria"/>
</dbReference>
<dbReference type="OrthoDB" id="9797779at2"/>
<dbReference type="InterPro" id="IPR007553">
    <property type="entry name" value="2-thiour_desulf"/>
</dbReference>
<accession>B2A7I1</accession>
<dbReference type="PANTHER" id="PTHR30087">
    <property type="entry name" value="INNER MEMBRANE PROTEIN"/>
    <property type="match status" value="1"/>
</dbReference>
<reference evidence="1 2" key="1">
    <citation type="submission" date="2008-04" db="EMBL/GenBank/DDBJ databases">
        <title>Complete sequence of chromosome of Natranaerobius thermophilus JW/NM-WN-LF.</title>
        <authorList>
            <consortium name="US DOE Joint Genome Institute"/>
            <person name="Copeland A."/>
            <person name="Lucas S."/>
            <person name="Lapidus A."/>
            <person name="Glavina del Rio T."/>
            <person name="Dalin E."/>
            <person name="Tice H."/>
            <person name="Bruce D."/>
            <person name="Goodwin L."/>
            <person name="Pitluck S."/>
            <person name="Chertkov O."/>
            <person name="Brettin T."/>
            <person name="Detter J.C."/>
            <person name="Han C."/>
            <person name="Kuske C.R."/>
            <person name="Schmutz J."/>
            <person name="Larimer F."/>
            <person name="Land M."/>
            <person name="Hauser L."/>
            <person name="Kyrpides N."/>
            <person name="Lykidis A."/>
            <person name="Mesbah N.M."/>
            <person name="Wiegel J."/>
        </authorList>
    </citation>
    <scope>NUCLEOTIDE SEQUENCE [LARGE SCALE GENOMIC DNA]</scope>
    <source>
        <strain evidence="2">ATCC BAA-1301 / DSM 18059 / JW/NM-WN-LF</strain>
    </source>
</reference>
<dbReference type="EMBL" id="CP001034">
    <property type="protein sequence ID" value="ACB85690.1"/>
    <property type="molecule type" value="Genomic_DNA"/>
</dbReference>
<reference evidence="1 2" key="2">
    <citation type="journal article" date="2011" name="J. Bacteriol.">
        <title>Complete genome sequence of the anaerobic, halophilic alkalithermophile Natranaerobius thermophilus JW/NM-WN-LF.</title>
        <authorList>
            <person name="Zhao B."/>
            <person name="Mesbah N.M."/>
            <person name="Dalin E."/>
            <person name="Goodwin L."/>
            <person name="Nolan M."/>
            <person name="Pitluck S."/>
            <person name="Chertkov O."/>
            <person name="Brettin T.S."/>
            <person name="Han J."/>
            <person name="Larimer F.W."/>
            <person name="Land M.L."/>
            <person name="Hauser L."/>
            <person name="Kyrpides N."/>
            <person name="Wiegel J."/>
        </authorList>
    </citation>
    <scope>NUCLEOTIDE SEQUENCE [LARGE SCALE GENOMIC DNA]</scope>
    <source>
        <strain evidence="2">ATCC BAA-1301 / DSM 18059 / JW/NM-WN-LF</strain>
    </source>
</reference>
<dbReference type="InParanoid" id="B2A7I1"/>